<keyword evidence="5" id="KW-1185">Reference proteome</keyword>
<evidence type="ECO:0000259" key="1">
    <source>
        <dbReference type="Pfam" id="PF14498"/>
    </source>
</evidence>
<dbReference type="PANTHER" id="PTHR31084:SF0">
    <property type="entry name" value="ALPHA-L-FUCOSIDASE 2"/>
    <property type="match status" value="1"/>
</dbReference>
<evidence type="ECO:0000313" key="4">
    <source>
        <dbReference type="EMBL" id="KAJ9606713.1"/>
    </source>
</evidence>
<sequence>MNEDSFWSGPLLHRVNPDAVQSVARMQAQVRQGYIHQAQVLGGLGYVGTPVSTQHYEPLGYLTLAQNVTGNNTNYERWLDLADATAGVYFVNSNISYQREYLASNPADIIVIRLNASEPESINFNIHLDRDKGSLNRWEDYSKPLNGDTILMGGRSGGATQWGGKISTLGDYVLCEGADEAYIYFSAYTTFRTNDTQGAVLNDLAKFTPDSYDDIRTAHVADYKKYYDRVQLNLGKSTTKQTPISTPARMGAITPKSFDPELSVLYFQYARYLLIATSRNGTLPPNLQGIWSEDFDPMWGSKYTININLQMNYWPSLTTGLSDLVTPLHELIKTMTTAGADVARDMYNCSGTVSHHNVDLWGDSAPQDNYLSSTCWPMGATWLITHVIEHYRFTGDKAMLSEMYQALRANAQFALDFMTPWDDYMVTNPSLSPENVYYAPNATKQQVSITAGPTIDNSLLWELFGFILEAQAALGITNDTDFASQVTAMRAKLPPLRLNQYKGIAEWIEDYEEATPFQIDGNFGTPAGVVEALLQSHESVSTSNATGNGLTAAYTGDIDKAVLIRLLPTLPSAWGANGGGSVSGLVSRGAFEFNMTWSSKGQLVLASITSSLGQEAYVTLGRAAIGSLNSQNATSIKIAGMGSGKFVHLKSVKGMTYNVTLA</sequence>
<evidence type="ECO:0008006" key="6">
    <source>
        <dbReference type="Google" id="ProtNLM"/>
    </source>
</evidence>
<organism evidence="4 5">
    <name type="scientific">Cladophialophora chaetospira</name>
    <dbReference type="NCBI Taxonomy" id="386627"/>
    <lineage>
        <taxon>Eukaryota</taxon>
        <taxon>Fungi</taxon>
        <taxon>Dikarya</taxon>
        <taxon>Ascomycota</taxon>
        <taxon>Pezizomycotina</taxon>
        <taxon>Eurotiomycetes</taxon>
        <taxon>Chaetothyriomycetidae</taxon>
        <taxon>Chaetothyriales</taxon>
        <taxon>Herpotrichiellaceae</taxon>
        <taxon>Cladophialophora</taxon>
    </lineage>
</organism>
<dbReference type="InterPro" id="IPR012341">
    <property type="entry name" value="6hp_glycosidase-like_sf"/>
</dbReference>
<comment type="caution">
    <text evidence="4">The sequence shown here is derived from an EMBL/GenBank/DDBJ whole genome shotgun (WGS) entry which is preliminary data.</text>
</comment>
<accession>A0AA39CFK7</accession>
<evidence type="ECO:0000259" key="2">
    <source>
        <dbReference type="Pfam" id="PF21307"/>
    </source>
</evidence>
<dbReference type="AlphaFoldDB" id="A0AA39CFK7"/>
<feature type="domain" description="Alpha fucosidase A-like C-terminal" evidence="2">
    <location>
        <begin position="563"/>
        <end position="659"/>
    </location>
</feature>
<evidence type="ECO:0000313" key="5">
    <source>
        <dbReference type="Proteomes" id="UP001172673"/>
    </source>
</evidence>
<dbReference type="PANTHER" id="PTHR31084">
    <property type="entry name" value="ALPHA-L-FUCOSIDASE 2"/>
    <property type="match status" value="1"/>
</dbReference>
<dbReference type="GO" id="GO:0004560">
    <property type="term" value="F:alpha-L-fucosidase activity"/>
    <property type="evidence" value="ECO:0007669"/>
    <property type="project" value="TreeGrafter"/>
</dbReference>
<dbReference type="Pfam" id="PF22124">
    <property type="entry name" value="Glyco_hydro_95_cat"/>
    <property type="match status" value="1"/>
</dbReference>
<dbReference type="InterPro" id="IPR013780">
    <property type="entry name" value="Glyco_hydro_b"/>
</dbReference>
<dbReference type="InterPro" id="IPR008928">
    <property type="entry name" value="6-hairpin_glycosidase_sf"/>
</dbReference>
<proteinExistence type="predicted"/>
<gene>
    <name evidence="4" type="ORF">H2200_008721</name>
</gene>
<dbReference type="Gene3D" id="1.50.10.10">
    <property type="match status" value="1"/>
</dbReference>
<dbReference type="EMBL" id="JAPDRK010000013">
    <property type="protein sequence ID" value="KAJ9606713.1"/>
    <property type="molecule type" value="Genomic_DNA"/>
</dbReference>
<dbReference type="Pfam" id="PF21307">
    <property type="entry name" value="Glyco_hydro_95_C"/>
    <property type="match status" value="1"/>
</dbReference>
<dbReference type="InterPro" id="IPR049053">
    <property type="entry name" value="AFCA-like_C"/>
</dbReference>
<dbReference type="Pfam" id="PF14498">
    <property type="entry name" value="Glyco_hyd_65N_2"/>
    <property type="match status" value="1"/>
</dbReference>
<dbReference type="Proteomes" id="UP001172673">
    <property type="component" value="Unassembled WGS sequence"/>
</dbReference>
<protein>
    <recommendedName>
        <fullName evidence="6">Glycosyl hydrolase family 95 N-terminal domain-containing protein</fullName>
    </recommendedName>
</protein>
<evidence type="ECO:0000259" key="3">
    <source>
        <dbReference type="Pfam" id="PF22124"/>
    </source>
</evidence>
<dbReference type="SUPFAM" id="SSF48208">
    <property type="entry name" value="Six-hairpin glycosidases"/>
    <property type="match status" value="1"/>
</dbReference>
<reference evidence="4" key="1">
    <citation type="submission" date="2022-10" db="EMBL/GenBank/DDBJ databases">
        <title>Culturing micro-colonial fungi from biological soil crusts in the Mojave desert and describing Neophaeococcomyces mojavensis, and introducing the new genera and species Taxawa tesnikishii.</title>
        <authorList>
            <person name="Kurbessoian T."/>
            <person name="Stajich J.E."/>
        </authorList>
    </citation>
    <scope>NUCLEOTIDE SEQUENCE</scope>
    <source>
        <strain evidence="4">TK_41</strain>
    </source>
</reference>
<dbReference type="InterPro" id="IPR027414">
    <property type="entry name" value="GH95_N_dom"/>
</dbReference>
<name>A0AA39CFK7_9EURO</name>
<dbReference type="InterPro" id="IPR054363">
    <property type="entry name" value="GH95_cat"/>
</dbReference>
<feature type="domain" description="Glycosyl hydrolase family 95 N-terminal" evidence="1">
    <location>
        <begin position="1"/>
        <end position="157"/>
    </location>
</feature>
<dbReference type="Gene3D" id="2.60.40.1180">
    <property type="entry name" value="Golgi alpha-mannosidase II"/>
    <property type="match status" value="1"/>
</dbReference>
<dbReference type="GO" id="GO:0005975">
    <property type="term" value="P:carbohydrate metabolic process"/>
    <property type="evidence" value="ECO:0007669"/>
    <property type="project" value="InterPro"/>
</dbReference>
<feature type="domain" description="Glycosyl hydrolase family 95 catalytic" evidence="3">
    <location>
        <begin position="211"/>
        <end position="515"/>
    </location>
</feature>